<protein>
    <submittedName>
        <fullName evidence="4">2-keto-3-deoxy-L-fuconate dehydrogenase</fullName>
        <ecNumber evidence="4">1.1.1.-</ecNumber>
    </submittedName>
</protein>
<evidence type="ECO:0000313" key="4">
    <source>
        <dbReference type="EMBL" id="QDU86203.1"/>
    </source>
</evidence>
<dbReference type="InterPro" id="IPR020904">
    <property type="entry name" value="Sc_DH/Rdtase_CS"/>
</dbReference>
<dbReference type="PANTHER" id="PTHR43477:SF4">
    <property type="entry name" value="DEHYDROGENASE_REDUCTASE SDR FAMILY MEMBER 6"/>
    <property type="match status" value="1"/>
</dbReference>
<proteinExistence type="inferred from homology"/>
<dbReference type="InterPro" id="IPR002347">
    <property type="entry name" value="SDR_fam"/>
</dbReference>
<accession>A0A518D3Z3</accession>
<organism evidence="4 5">
    <name type="scientific">Rohdeia mirabilis</name>
    <dbReference type="NCBI Taxonomy" id="2528008"/>
    <lineage>
        <taxon>Bacteria</taxon>
        <taxon>Pseudomonadati</taxon>
        <taxon>Planctomycetota</taxon>
        <taxon>Planctomycetia</taxon>
        <taxon>Planctomycetia incertae sedis</taxon>
        <taxon>Rohdeia</taxon>
    </lineage>
</organism>
<dbReference type="PRINTS" id="PR00080">
    <property type="entry name" value="SDRFAMILY"/>
</dbReference>
<comment type="similarity">
    <text evidence="1">Belongs to the short-chain dehydrogenases/reductases (SDR) family.</text>
</comment>
<dbReference type="InterPro" id="IPR051122">
    <property type="entry name" value="SDR_DHRS6-like"/>
</dbReference>
<dbReference type="EC" id="1.1.1.-" evidence="4"/>
<dbReference type="EMBL" id="CP036290">
    <property type="protein sequence ID" value="QDU86203.1"/>
    <property type="molecule type" value="Genomic_DNA"/>
</dbReference>
<evidence type="ECO:0000256" key="1">
    <source>
        <dbReference type="ARBA" id="ARBA00006484"/>
    </source>
</evidence>
<dbReference type="RefSeq" id="WP_145190999.1">
    <property type="nucleotide sequence ID" value="NZ_CP036290.1"/>
</dbReference>
<keyword evidence="2 4" id="KW-0560">Oxidoreductase</keyword>
<dbReference type="AlphaFoldDB" id="A0A518D3Z3"/>
<evidence type="ECO:0000313" key="5">
    <source>
        <dbReference type="Proteomes" id="UP000319342"/>
    </source>
</evidence>
<dbReference type="SUPFAM" id="SSF51735">
    <property type="entry name" value="NAD(P)-binding Rossmann-fold domains"/>
    <property type="match status" value="1"/>
</dbReference>
<dbReference type="Pfam" id="PF13561">
    <property type="entry name" value="adh_short_C2"/>
    <property type="match status" value="1"/>
</dbReference>
<dbReference type="FunFam" id="3.40.50.720:FF:000084">
    <property type="entry name" value="Short-chain dehydrogenase reductase"/>
    <property type="match status" value="1"/>
</dbReference>
<dbReference type="GO" id="GO:0016491">
    <property type="term" value="F:oxidoreductase activity"/>
    <property type="evidence" value="ECO:0007669"/>
    <property type="project" value="UniProtKB-KW"/>
</dbReference>
<dbReference type="Proteomes" id="UP000319342">
    <property type="component" value="Chromosome"/>
</dbReference>
<keyword evidence="3" id="KW-0520">NAD</keyword>
<dbReference type="PANTHER" id="PTHR43477">
    <property type="entry name" value="DIHYDROANTICAPSIN 7-DEHYDROGENASE"/>
    <property type="match status" value="1"/>
</dbReference>
<dbReference type="OrthoDB" id="266183at2"/>
<sequence>MSARLADRSAFVTAAGQGIGRAVALAFAADGARVIATDRAADGLATLADELGADATGSIATHVLDATDSGAVARLAAEVGPVDVLYNGVGWVADGSVLDCDPDDWRRSFEINVDPMFHAIRAFLPGMLERGRGSIVNMASVASSVKGVPNRCAYGTTKAAVVGLTRSVAADYVTRGVRCNAICPGTVQSPSLDGRIAELAAKQGVDEDAARAAFVARQPIGRLGTTAEIAALCVYLASDESAYTTGAVHVIDGGWSS</sequence>
<dbReference type="PRINTS" id="PR00081">
    <property type="entry name" value="GDHRDH"/>
</dbReference>
<gene>
    <name evidence="4" type="ORF">Pla163_33530</name>
</gene>
<evidence type="ECO:0000256" key="3">
    <source>
        <dbReference type="ARBA" id="ARBA00023027"/>
    </source>
</evidence>
<dbReference type="Gene3D" id="3.40.50.720">
    <property type="entry name" value="NAD(P)-binding Rossmann-like Domain"/>
    <property type="match status" value="1"/>
</dbReference>
<evidence type="ECO:0000256" key="2">
    <source>
        <dbReference type="ARBA" id="ARBA00023002"/>
    </source>
</evidence>
<dbReference type="PROSITE" id="PS00061">
    <property type="entry name" value="ADH_SHORT"/>
    <property type="match status" value="1"/>
</dbReference>
<dbReference type="InterPro" id="IPR036291">
    <property type="entry name" value="NAD(P)-bd_dom_sf"/>
</dbReference>
<name>A0A518D3Z3_9BACT</name>
<reference evidence="4 5" key="1">
    <citation type="submission" date="2019-02" db="EMBL/GenBank/DDBJ databases">
        <title>Deep-cultivation of Planctomycetes and their phenomic and genomic characterization uncovers novel biology.</title>
        <authorList>
            <person name="Wiegand S."/>
            <person name="Jogler M."/>
            <person name="Boedeker C."/>
            <person name="Pinto D."/>
            <person name="Vollmers J."/>
            <person name="Rivas-Marin E."/>
            <person name="Kohn T."/>
            <person name="Peeters S.H."/>
            <person name="Heuer A."/>
            <person name="Rast P."/>
            <person name="Oberbeckmann S."/>
            <person name="Bunk B."/>
            <person name="Jeske O."/>
            <person name="Meyerdierks A."/>
            <person name="Storesund J.E."/>
            <person name="Kallscheuer N."/>
            <person name="Luecker S."/>
            <person name="Lage O.M."/>
            <person name="Pohl T."/>
            <person name="Merkel B.J."/>
            <person name="Hornburger P."/>
            <person name="Mueller R.-W."/>
            <person name="Bruemmer F."/>
            <person name="Labrenz M."/>
            <person name="Spormann A.M."/>
            <person name="Op den Camp H."/>
            <person name="Overmann J."/>
            <person name="Amann R."/>
            <person name="Jetten M.S.M."/>
            <person name="Mascher T."/>
            <person name="Medema M.H."/>
            <person name="Devos D.P."/>
            <person name="Kaster A.-K."/>
            <person name="Ovreas L."/>
            <person name="Rohde M."/>
            <person name="Galperin M.Y."/>
            <person name="Jogler C."/>
        </authorList>
    </citation>
    <scope>NUCLEOTIDE SEQUENCE [LARGE SCALE GENOMIC DNA]</scope>
    <source>
        <strain evidence="4 5">Pla163</strain>
    </source>
</reference>
<keyword evidence="5" id="KW-1185">Reference proteome</keyword>